<name>V6U2H7_GIAIN</name>
<protein>
    <recommendedName>
        <fullName evidence="5">serine C-palmitoyltransferase</fullName>
        <ecNumber evidence="5">2.3.1.50</ecNumber>
    </recommendedName>
</protein>
<dbReference type="VEuPathDB" id="GiardiaDB:GL50581_798"/>
<dbReference type="AlphaFoldDB" id="V6U2H7"/>
<dbReference type="VEuPathDB" id="GiardiaDB:QR46_0400"/>
<keyword evidence="11" id="KW-1133">Transmembrane helix</keyword>
<dbReference type="InterPro" id="IPR050087">
    <property type="entry name" value="AON_synthase_class-II"/>
</dbReference>
<evidence type="ECO:0000256" key="4">
    <source>
        <dbReference type="ARBA" id="ARBA00008392"/>
    </source>
</evidence>
<evidence type="ECO:0000256" key="1">
    <source>
        <dbReference type="ARBA" id="ARBA00001933"/>
    </source>
</evidence>
<proteinExistence type="inferred from homology"/>
<comment type="similarity">
    <text evidence="4">Belongs to the class-II pyridoxal-phosphate-dependent aminotransferase family.</text>
</comment>
<keyword evidence="8" id="KW-0746">Sphingolipid metabolism</keyword>
<dbReference type="GO" id="GO:0030170">
    <property type="term" value="F:pyridoxal phosphate binding"/>
    <property type="evidence" value="ECO:0007669"/>
    <property type="project" value="InterPro"/>
</dbReference>
<feature type="transmembrane region" description="Helical" evidence="11">
    <location>
        <begin position="29"/>
        <end position="48"/>
    </location>
</feature>
<evidence type="ECO:0000256" key="3">
    <source>
        <dbReference type="ARBA" id="ARBA00004991"/>
    </source>
</evidence>
<evidence type="ECO:0000313" key="13">
    <source>
        <dbReference type="EMBL" id="ESU45064.1"/>
    </source>
</evidence>
<dbReference type="VEuPathDB" id="GiardiaDB:DHA2_150155"/>
<evidence type="ECO:0000256" key="9">
    <source>
        <dbReference type="ARBA" id="ARBA00023098"/>
    </source>
</evidence>
<evidence type="ECO:0000259" key="12">
    <source>
        <dbReference type="Pfam" id="PF00155"/>
    </source>
</evidence>
<comment type="pathway">
    <text evidence="2">Lipid metabolism; sphingolipid metabolism.</text>
</comment>
<dbReference type="Proteomes" id="UP000018040">
    <property type="component" value="Unassembled WGS sequence"/>
</dbReference>
<evidence type="ECO:0000256" key="7">
    <source>
        <dbReference type="ARBA" id="ARBA00022898"/>
    </source>
</evidence>
<dbReference type="EC" id="2.3.1.50" evidence="5"/>
<organism evidence="13 14">
    <name type="scientific">Giardia intestinalis</name>
    <name type="common">Giardia lamblia</name>
    <dbReference type="NCBI Taxonomy" id="5741"/>
    <lineage>
        <taxon>Eukaryota</taxon>
        <taxon>Metamonada</taxon>
        <taxon>Diplomonadida</taxon>
        <taxon>Hexamitidae</taxon>
        <taxon>Giardiinae</taxon>
        <taxon>Giardia</taxon>
    </lineage>
</organism>
<reference evidence="14" key="1">
    <citation type="submission" date="2012-02" db="EMBL/GenBank/DDBJ databases">
        <title>Genome sequencing of Giardia lamblia Genotypes A2 and B isolates (DH and GS) and comparative analysis with the genomes of Genotypes A1 and E (WB and Pig).</title>
        <authorList>
            <person name="Adam R."/>
            <person name="Dahlstrom E."/>
            <person name="Martens C."/>
            <person name="Bruno D."/>
            <person name="Barbian K."/>
            <person name="Porcella S.F."/>
            <person name="Nash T."/>
        </authorList>
    </citation>
    <scope>NUCLEOTIDE SEQUENCE</scope>
    <source>
        <strain evidence="14">GS</strain>
    </source>
</reference>
<reference evidence="13 14" key="2">
    <citation type="journal article" date="2013" name="Genome Biol. Evol.">
        <title>Genome sequencing of Giardia lamblia genotypes A2 and B isolates (DH and GS) and comparative analysis with the genomes of genotypes A1 and E (WB and Pig).</title>
        <authorList>
            <person name="Adam R.D."/>
            <person name="Dahlstrom E.W."/>
            <person name="Martens C.A."/>
            <person name="Bruno D.P."/>
            <person name="Barbian K.D."/>
            <person name="Ricklefs S.M."/>
            <person name="Hernandez M.M."/>
            <person name="Narla N.P."/>
            <person name="Patel R.B."/>
            <person name="Porcella S.F."/>
            <person name="Nash T.E."/>
        </authorList>
    </citation>
    <scope>NUCLEOTIDE SEQUENCE [LARGE SCALE GENOMIC DNA]</scope>
    <source>
        <strain evidence="13 14">GS</strain>
    </source>
</reference>
<gene>
    <name evidence="13" type="ORF">GSB_150789</name>
</gene>
<evidence type="ECO:0000256" key="2">
    <source>
        <dbReference type="ARBA" id="ARBA00004760"/>
    </source>
</evidence>
<dbReference type="GO" id="GO:0046512">
    <property type="term" value="P:sphingosine biosynthetic process"/>
    <property type="evidence" value="ECO:0007669"/>
    <property type="project" value="TreeGrafter"/>
</dbReference>
<dbReference type="GO" id="GO:0046513">
    <property type="term" value="P:ceramide biosynthetic process"/>
    <property type="evidence" value="ECO:0007669"/>
    <property type="project" value="TreeGrafter"/>
</dbReference>
<evidence type="ECO:0000256" key="6">
    <source>
        <dbReference type="ARBA" id="ARBA00022679"/>
    </source>
</evidence>
<dbReference type="EMBL" id="AHHH01000011">
    <property type="protein sequence ID" value="ESU45064.1"/>
    <property type="molecule type" value="Genomic_DNA"/>
</dbReference>
<keyword evidence="10" id="KW-0012">Acyltransferase</keyword>
<dbReference type="GO" id="GO:0005783">
    <property type="term" value="C:endoplasmic reticulum"/>
    <property type="evidence" value="ECO:0007669"/>
    <property type="project" value="TreeGrafter"/>
</dbReference>
<feature type="domain" description="Aminotransferase class I/classII large" evidence="12">
    <location>
        <begin position="317"/>
        <end position="507"/>
    </location>
</feature>
<dbReference type="GO" id="GO:0004758">
    <property type="term" value="F:serine C-palmitoyltransferase activity"/>
    <property type="evidence" value="ECO:0007669"/>
    <property type="project" value="TreeGrafter"/>
</dbReference>
<dbReference type="Gene3D" id="3.40.640.10">
    <property type="entry name" value="Type I PLP-dependent aspartate aminotransferase-like (Major domain)"/>
    <property type="match status" value="1"/>
</dbReference>
<comment type="pathway">
    <text evidence="3">Sphingolipid metabolism.</text>
</comment>
<keyword evidence="11" id="KW-0472">Membrane</keyword>
<dbReference type="PANTHER" id="PTHR13693:SF2">
    <property type="entry name" value="SERINE PALMITOYLTRANSFERASE 1"/>
    <property type="match status" value="1"/>
</dbReference>
<comment type="cofactor">
    <cofactor evidence="1">
        <name>pyridoxal 5'-phosphate</name>
        <dbReference type="ChEBI" id="CHEBI:597326"/>
    </cofactor>
</comment>
<dbReference type="PANTHER" id="PTHR13693">
    <property type="entry name" value="CLASS II AMINOTRANSFERASE/8-AMINO-7-OXONONANOATE SYNTHASE"/>
    <property type="match status" value="1"/>
</dbReference>
<dbReference type="Pfam" id="PF00155">
    <property type="entry name" value="Aminotran_1_2"/>
    <property type="match status" value="1"/>
</dbReference>
<keyword evidence="7" id="KW-0663">Pyridoxal phosphate</keyword>
<dbReference type="OrthoDB" id="3168162at2759"/>
<dbReference type="VEuPathDB" id="GiardiaDB:GL50803_0023015"/>
<keyword evidence="9" id="KW-0443">Lipid metabolism</keyword>
<accession>V6U2H7</accession>
<evidence type="ECO:0000256" key="8">
    <source>
        <dbReference type="ARBA" id="ARBA00022919"/>
    </source>
</evidence>
<dbReference type="GO" id="GO:0016020">
    <property type="term" value="C:membrane"/>
    <property type="evidence" value="ECO:0007669"/>
    <property type="project" value="GOC"/>
</dbReference>
<evidence type="ECO:0000256" key="11">
    <source>
        <dbReference type="SAM" id="Phobius"/>
    </source>
</evidence>
<dbReference type="SUPFAM" id="SSF53383">
    <property type="entry name" value="PLP-dependent transferases"/>
    <property type="match status" value="1"/>
</dbReference>
<evidence type="ECO:0000313" key="14">
    <source>
        <dbReference type="Proteomes" id="UP000018040"/>
    </source>
</evidence>
<keyword evidence="11" id="KW-0812">Transmembrane</keyword>
<dbReference type="InterPro" id="IPR015424">
    <property type="entry name" value="PyrdxlP-dep_Trfase"/>
</dbReference>
<evidence type="ECO:0000256" key="5">
    <source>
        <dbReference type="ARBA" id="ARBA00013220"/>
    </source>
</evidence>
<dbReference type="InterPro" id="IPR004839">
    <property type="entry name" value="Aminotransferase_I/II_large"/>
</dbReference>
<evidence type="ECO:0000256" key="10">
    <source>
        <dbReference type="ARBA" id="ARBA00023315"/>
    </source>
</evidence>
<dbReference type="InterPro" id="IPR015421">
    <property type="entry name" value="PyrdxlP-dep_Trfase_major"/>
</dbReference>
<keyword evidence="6 13" id="KW-0808">Transferase</keyword>
<sequence>MAVFLIRWAHLPLRLEYSLQLIEQKSLGMVTYPVLTITICTIVMIGFLRRSAEPSRARRRPKHKVQETVIEEKKPRELHSIPFVVQSNRPVIVARRDASRLYLAALPCSTNDKRSFDEEKQSVEDTSAYVIDCATTDFLCIATDKEAQRHVLQAIDRYGVGSCGPRGFFGTLTPHVMVEREFTAFLNQPAILYPSAAVVIPSALPILCSKGDILLIPEVHSLEIARAAALCGAKVLTVQLPYLNLREILEDNGVEECATNLKSAMCKYLTSDTTREKLREFKEKLEPILTKASTEAKNTCWLVADTITKDGILCLPEILSVCEASHVRIFLNEGLGLGVLGSEGRGVPEFWCDMGYATGHHHFDLVAGSLEHAFAGLGGICTGALHLVEQQRNMGLGYCFSASAPPGLCECVRYTLRQISGILPSLRETVWALHRTLLSAGIPFVGIPGFPVVFIRLPVSETSTSIQERLLCCDDKSRFLVCIVDDQTIRISIAAKHEKEEIKELVECLADVFEK</sequence>
<comment type="caution">
    <text evidence="13">The sequence shown here is derived from an EMBL/GenBank/DDBJ whole genome shotgun (WGS) entry which is preliminary data.</text>
</comment>